<protein>
    <submittedName>
        <fullName evidence="1">Uncharacterized protein</fullName>
    </submittedName>
</protein>
<dbReference type="Proteomes" id="UP000243525">
    <property type="component" value="Unassembled WGS sequence"/>
</dbReference>
<dbReference type="PROSITE" id="PS51257">
    <property type="entry name" value="PROKAR_LIPOPROTEIN"/>
    <property type="match status" value="1"/>
</dbReference>
<comment type="caution">
    <text evidence="1">The sequence shown here is derived from an EMBL/GenBank/DDBJ whole genome shotgun (WGS) entry which is preliminary data.</text>
</comment>
<gene>
    <name evidence="1" type="ORF">C8N47_108105</name>
</gene>
<reference evidence="1 2" key="1">
    <citation type="submission" date="2018-04" db="EMBL/GenBank/DDBJ databases">
        <title>Genomic Encyclopedia of Archaeal and Bacterial Type Strains, Phase II (KMG-II): from individual species to whole genera.</title>
        <authorList>
            <person name="Goeker M."/>
        </authorList>
    </citation>
    <scope>NUCLEOTIDE SEQUENCE [LARGE SCALE GENOMIC DNA]</scope>
    <source>
        <strain evidence="1 2">DSM 28823</strain>
    </source>
</reference>
<dbReference type="RefSeq" id="WP_146161493.1">
    <property type="nucleotide sequence ID" value="NZ_OY782574.1"/>
</dbReference>
<evidence type="ECO:0000313" key="2">
    <source>
        <dbReference type="Proteomes" id="UP000243525"/>
    </source>
</evidence>
<organism evidence="1 2">
    <name type="scientific">Mangrovibacterium marinum</name>
    <dbReference type="NCBI Taxonomy" id="1639118"/>
    <lineage>
        <taxon>Bacteria</taxon>
        <taxon>Pseudomonadati</taxon>
        <taxon>Bacteroidota</taxon>
        <taxon>Bacteroidia</taxon>
        <taxon>Marinilabiliales</taxon>
        <taxon>Prolixibacteraceae</taxon>
        <taxon>Mangrovibacterium</taxon>
    </lineage>
</organism>
<sequence>MKNKFSTRDIITPVLSLLLISLLLFSCQEDDIYMETPSSSDFLTITGGIDTPGTLYDPINAEIYRRAFQRVLSVSKQTENQVEFLIDSGSEINISEEIYKKISSHLIEVISSGKVAIVERNGINSLVRSHGVSLSKVRLKSGSTESEPYARGTLSEGDNISQNVMNGLKDYAANPDAFANTNDIWDLSSGNFPASSNYKMSGGFTYKGYSFSYFVGNSCEAWDQLGNCPDNDINTNQITREAGGTYHFSIDNTMQLPIANISTSDPKGFEVMKEFLGW</sequence>
<proteinExistence type="predicted"/>
<dbReference type="AlphaFoldDB" id="A0A2T5C1S5"/>
<evidence type="ECO:0000313" key="1">
    <source>
        <dbReference type="EMBL" id="PTN08548.1"/>
    </source>
</evidence>
<name>A0A2T5C1S5_9BACT</name>
<accession>A0A2T5C1S5</accession>
<dbReference type="EMBL" id="QAAD01000008">
    <property type="protein sequence ID" value="PTN08548.1"/>
    <property type="molecule type" value="Genomic_DNA"/>
</dbReference>
<keyword evidence="2" id="KW-1185">Reference proteome</keyword>